<evidence type="ECO:0000256" key="4">
    <source>
        <dbReference type="ARBA" id="ARBA00023163"/>
    </source>
</evidence>
<name>A0AAW0AIB7_9AGAR</name>
<dbReference type="InterPro" id="IPR036864">
    <property type="entry name" value="Zn2-C6_fun-type_DNA-bd_sf"/>
</dbReference>
<dbReference type="GO" id="GO:0005634">
    <property type="term" value="C:nucleus"/>
    <property type="evidence" value="ECO:0007669"/>
    <property type="project" value="UniProtKB-SubCell"/>
</dbReference>
<dbReference type="PANTHER" id="PTHR47338">
    <property type="entry name" value="ZN(II)2CYS6 TRANSCRIPTION FACTOR (EUROFUNG)-RELATED"/>
    <property type="match status" value="1"/>
</dbReference>
<keyword evidence="9" id="KW-1185">Reference proteome</keyword>
<dbReference type="CDD" id="cd00067">
    <property type="entry name" value="GAL4"/>
    <property type="match status" value="1"/>
</dbReference>
<feature type="region of interest" description="Disordered" evidence="6">
    <location>
        <begin position="1"/>
        <end position="26"/>
    </location>
</feature>
<dbReference type="CDD" id="cd12148">
    <property type="entry name" value="fungal_TF_MHR"/>
    <property type="match status" value="1"/>
</dbReference>
<evidence type="ECO:0000256" key="2">
    <source>
        <dbReference type="ARBA" id="ARBA00022723"/>
    </source>
</evidence>
<keyword evidence="3" id="KW-0805">Transcription regulation</keyword>
<dbReference type="InterPro" id="IPR050815">
    <property type="entry name" value="TF_fung"/>
</dbReference>
<dbReference type="PANTHER" id="PTHR47338:SF29">
    <property type="entry name" value="ZN(2)-C6 FUNGAL-TYPE DOMAIN-CONTAINING PROTEIN"/>
    <property type="match status" value="1"/>
</dbReference>
<evidence type="ECO:0000313" key="9">
    <source>
        <dbReference type="Proteomes" id="UP001362999"/>
    </source>
</evidence>
<evidence type="ECO:0000256" key="1">
    <source>
        <dbReference type="ARBA" id="ARBA00004123"/>
    </source>
</evidence>
<gene>
    <name evidence="8" type="ORF">R3P38DRAFT_3014022</name>
</gene>
<keyword evidence="2" id="KW-0479">Metal-binding</keyword>
<dbReference type="GO" id="GO:0003677">
    <property type="term" value="F:DNA binding"/>
    <property type="evidence" value="ECO:0007669"/>
    <property type="project" value="InterPro"/>
</dbReference>
<proteinExistence type="predicted"/>
<evidence type="ECO:0000256" key="5">
    <source>
        <dbReference type="ARBA" id="ARBA00023242"/>
    </source>
</evidence>
<dbReference type="EMBL" id="JAWWNJ010000063">
    <property type="protein sequence ID" value="KAK7012771.1"/>
    <property type="molecule type" value="Genomic_DNA"/>
</dbReference>
<evidence type="ECO:0000259" key="7">
    <source>
        <dbReference type="PROSITE" id="PS50048"/>
    </source>
</evidence>
<dbReference type="GO" id="GO:0008270">
    <property type="term" value="F:zinc ion binding"/>
    <property type="evidence" value="ECO:0007669"/>
    <property type="project" value="InterPro"/>
</dbReference>
<comment type="caution">
    <text evidence="8">The sequence shown here is derived from an EMBL/GenBank/DDBJ whole genome shotgun (WGS) entry which is preliminary data.</text>
</comment>
<accession>A0AAW0AIB7</accession>
<feature type="compositionally biased region" description="Low complexity" evidence="6">
    <location>
        <begin position="100"/>
        <end position="122"/>
    </location>
</feature>
<keyword evidence="5" id="KW-0539">Nucleus</keyword>
<dbReference type="SUPFAM" id="SSF57701">
    <property type="entry name" value="Zn2/Cys6 DNA-binding domain"/>
    <property type="match status" value="1"/>
</dbReference>
<evidence type="ECO:0000313" key="8">
    <source>
        <dbReference type="EMBL" id="KAK7012771.1"/>
    </source>
</evidence>
<dbReference type="AlphaFoldDB" id="A0AAW0AIB7"/>
<dbReference type="Proteomes" id="UP001362999">
    <property type="component" value="Unassembled WGS sequence"/>
</dbReference>
<protein>
    <submittedName>
        <fullName evidence="8">Zn(2)-C6 fungal-type domain-containing protein</fullName>
    </submittedName>
</protein>
<dbReference type="Gene3D" id="4.10.240.10">
    <property type="entry name" value="Zn(2)-C6 fungal-type DNA-binding domain"/>
    <property type="match status" value="1"/>
</dbReference>
<evidence type="ECO:0000256" key="6">
    <source>
        <dbReference type="SAM" id="MobiDB-lite"/>
    </source>
</evidence>
<comment type="subcellular location">
    <subcellularLocation>
        <location evidence="1">Nucleus</location>
    </subcellularLocation>
</comment>
<feature type="compositionally biased region" description="Basic residues" evidence="6">
    <location>
        <begin position="9"/>
        <end position="26"/>
    </location>
</feature>
<dbReference type="SMART" id="SM00066">
    <property type="entry name" value="GAL4"/>
    <property type="match status" value="1"/>
</dbReference>
<sequence length="590" mass="65400">MSMEPRLPKPTRKRFRPPKPRTQPLKRGRACLNCRHLKIRCDGMRPVCGNCTRVPKGASCKFTDPLSKANLEHHAAGSSQFPEKRFENESHSGYLSTPMSSFSEISSDGQSESQSNYSSNEQEPPFETIQLLLQNFLPHATQFGFALHIERFTNATLIPQIPFGNILRPSQSLLYAVYLWGAHLSPPGPLFDLKPTFLRRALQATSTETFTHNDTAHALQMIQAHILLGNYSLMQKRLLSAQLHANAAATLAMSYRLHQLGSAVSAPPSPMLHGALYLDSLDELDAHLTPAQDSVEEGERVRCFWAVISLQTSINLASESDAQSVGLNSCLLECLGREIDTPWPMQIAEYEFMEGYRSADNYEGETIQRFMMMEPSSTPHSVSHVQAAVLLHHSMRFSTKWALASQFPEFSSSMNTYTSLSTRITQFWNELPPAYPSCAPKLILTHNLTAAASLSLHRPFVSFDPTAQTKCLAATRAIIQSLHVPTSPETTTTVNPVLGTVCALACNVLLDELKRTRTMWAEWAAAPTMALDVDVDVSLPSLPVCEQESVLLMDLQEGIGILEMYASGGPLAEHQLKGIQQRHNSHYASL</sequence>
<keyword evidence="4" id="KW-0804">Transcription</keyword>
<dbReference type="Pfam" id="PF00172">
    <property type="entry name" value="Zn_clus"/>
    <property type="match status" value="1"/>
</dbReference>
<dbReference type="GO" id="GO:0000981">
    <property type="term" value="F:DNA-binding transcription factor activity, RNA polymerase II-specific"/>
    <property type="evidence" value="ECO:0007669"/>
    <property type="project" value="InterPro"/>
</dbReference>
<dbReference type="GO" id="GO:0006351">
    <property type="term" value="P:DNA-templated transcription"/>
    <property type="evidence" value="ECO:0007669"/>
    <property type="project" value="InterPro"/>
</dbReference>
<evidence type="ECO:0000256" key="3">
    <source>
        <dbReference type="ARBA" id="ARBA00023015"/>
    </source>
</evidence>
<dbReference type="InterPro" id="IPR007219">
    <property type="entry name" value="XnlR_reg_dom"/>
</dbReference>
<reference evidence="8 9" key="1">
    <citation type="journal article" date="2024" name="J Genomics">
        <title>Draft genome sequencing and assembly of Favolaschia claudopus CIRM-BRFM 2984 isolated from oak limbs.</title>
        <authorList>
            <person name="Navarro D."/>
            <person name="Drula E."/>
            <person name="Chaduli D."/>
            <person name="Cazenave R."/>
            <person name="Ahrendt S."/>
            <person name="Wang J."/>
            <person name="Lipzen A."/>
            <person name="Daum C."/>
            <person name="Barry K."/>
            <person name="Grigoriev I.V."/>
            <person name="Favel A."/>
            <person name="Rosso M.N."/>
            <person name="Martin F."/>
        </authorList>
    </citation>
    <scope>NUCLEOTIDE SEQUENCE [LARGE SCALE GENOMIC DNA]</scope>
    <source>
        <strain evidence="8 9">CIRM-BRFM 2984</strain>
    </source>
</reference>
<feature type="region of interest" description="Disordered" evidence="6">
    <location>
        <begin position="73"/>
        <end position="122"/>
    </location>
</feature>
<organism evidence="8 9">
    <name type="scientific">Favolaschia claudopus</name>
    <dbReference type="NCBI Taxonomy" id="2862362"/>
    <lineage>
        <taxon>Eukaryota</taxon>
        <taxon>Fungi</taxon>
        <taxon>Dikarya</taxon>
        <taxon>Basidiomycota</taxon>
        <taxon>Agaricomycotina</taxon>
        <taxon>Agaricomycetes</taxon>
        <taxon>Agaricomycetidae</taxon>
        <taxon>Agaricales</taxon>
        <taxon>Marasmiineae</taxon>
        <taxon>Mycenaceae</taxon>
        <taxon>Favolaschia</taxon>
    </lineage>
</organism>
<dbReference type="Pfam" id="PF04082">
    <property type="entry name" value="Fungal_trans"/>
    <property type="match status" value="1"/>
</dbReference>
<dbReference type="InterPro" id="IPR001138">
    <property type="entry name" value="Zn2Cys6_DnaBD"/>
</dbReference>
<dbReference type="PROSITE" id="PS50048">
    <property type="entry name" value="ZN2_CY6_FUNGAL_2"/>
    <property type="match status" value="1"/>
</dbReference>
<feature type="domain" description="Zn(2)-C6 fungal-type" evidence="7">
    <location>
        <begin position="30"/>
        <end position="62"/>
    </location>
</feature>
<dbReference type="PROSITE" id="PS00463">
    <property type="entry name" value="ZN2_CY6_FUNGAL_1"/>
    <property type="match status" value="1"/>
</dbReference>